<dbReference type="Proteomes" id="UP000321085">
    <property type="component" value="Unassembled WGS sequence"/>
</dbReference>
<reference evidence="2 3" key="1">
    <citation type="submission" date="2019-07" db="EMBL/GenBank/DDBJ databases">
        <title>Whole genome shotgun sequence of Microvirga aerophila NBRC 106136.</title>
        <authorList>
            <person name="Hosoyama A."/>
            <person name="Uohara A."/>
            <person name="Ohji S."/>
            <person name="Ichikawa N."/>
        </authorList>
    </citation>
    <scope>NUCLEOTIDE SEQUENCE [LARGE SCALE GENOMIC DNA]</scope>
    <source>
        <strain evidence="2 3">NBRC 106136</strain>
    </source>
</reference>
<feature type="compositionally biased region" description="Basic residues" evidence="1">
    <location>
        <begin position="95"/>
        <end position="105"/>
    </location>
</feature>
<comment type="caution">
    <text evidence="2">The sequence shown here is derived from an EMBL/GenBank/DDBJ whole genome shotgun (WGS) entry which is preliminary data.</text>
</comment>
<sequence>MVARTAAPLPSKARILPSLMRERVWIEELMLPVPVASSLSDVPEVVEEPEAVVEALPAAPEVMASRADLPRNEPGKPKQGRPRAKSPDDLPRGERWKRRLPRTAW</sequence>
<name>A0A512BTN8_9HYPH</name>
<evidence type="ECO:0000256" key="1">
    <source>
        <dbReference type="SAM" id="MobiDB-lite"/>
    </source>
</evidence>
<protein>
    <submittedName>
        <fullName evidence="2">Uncharacterized protein</fullName>
    </submittedName>
</protein>
<organism evidence="2 3">
    <name type="scientific">Microvirga aerophila</name>
    <dbReference type="NCBI Taxonomy" id="670291"/>
    <lineage>
        <taxon>Bacteria</taxon>
        <taxon>Pseudomonadati</taxon>
        <taxon>Pseudomonadota</taxon>
        <taxon>Alphaproteobacteria</taxon>
        <taxon>Hyphomicrobiales</taxon>
        <taxon>Methylobacteriaceae</taxon>
        <taxon>Microvirga</taxon>
    </lineage>
</organism>
<feature type="region of interest" description="Disordered" evidence="1">
    <location>
        <begin position="63"/>
        <end position="105"/>
    </location>
</feature>
<evidence type="ECO:0000313" key="3">
    <source>
        <dbReference type="Proteomes" id="UP000321085"/>
    </source>
</evidence>
<gene>
    <name evidence="2" type="ORF">MAE02_30450</name>
</gene>
<feature type="compositionally biased region" description="Basic and acidic residues" evidence="1">
    <location>
        <begin position="85"/>
        <end position="94"/>
    </location>
</feature>
<proteinExistence type="predicted"/>
<evidence type="ECO:0000313" key="2">
    <source>
        <dbReference type="EMBL" id="GEO15349.1"/>
    </source>
</evidence>
<dbReference type="AlphaFoldDB" id="A0A512BTN8"/>
<keyword evidence="3" id="KW-1185">Reference proteome</keyword>
<accession>A0A512BTN8</accession>
<dbReference type="EMBL" id="BJYU01000040">
    <property type="protein sequence ID" value="GEO15349.1"/>
    <property type="molecule type" value="Genomic_DNA"/>
</dbReference>